<dbReference type="InterPro" id="IPR036640">
    <property type="entry name" value="ABC1_TM_sf"/>
</dbReference>
<comment type="similarity">
    <text evidence="2">Belongs to the ABC transporter superfamily.</text>
</comment>
<evidence type="ECO:0000313" key="13">
    <source>
        <dbReference type="Proteomes" id="UP000028702"/>
    </source>
</evidence>
<dbReference type="InterPro" id="IPR039421">
    <property type="entry name" value="Type_1_exporter"/>
</dbReference>
<keyword evidence="4 9" id="KW-0812">Transmembrane</keyword>
<dbReference type="GO" id="GO:0015421">
    <property type="term" value="F:ABC-type oligopeptide transporter activity"/>
    <property type="evidence" value="ECO:0007669"/>
    <property type="project" value="TreeGrafter"/>
</dbReference>
<accession>A0A081BEW8</accession>
<dbReference type="AlphaFoldDB" id="A0A081BEW8"/>
<feature type="transmembrane region" description="Helical" evidence="9">
    <location>
        <begin position="160"/>
        <end position="177"/>
    </location>
</feature>
<dbReference type="Gene3D" id="1.20.1560.10">
    <property type="entry name" value="ABC transporter type 1, transmembrane domain"/>
    <property type="match status" value="1"/>
</dbReference>
<feature type="transmembrane region" description="Helical" evidence="9">
    <location>
        <begin position="183"/>
        <end position="201"/>
    </location>
</feature>
<keyword evidence="3" id="KW-0813">Transport</keyword>
<evidence type="ECO:0000256" key="2">
    <source>
        <dbReference type="ARBA" id="ARBA00005417"/>
    </source>
</evidence>
<keyword evidence="8 9" id="KW-0472">Membrane</keyword>
<gene>
    <name evidence="12" type="ORF">M2A_3085</name>
</gene>
<comment type="caution">
    <text evidence="12">The sequence shown here is derived from an EMBL/GenBank/DDBJ whole genome shotgun (WGS) entry which is preliminary data.</text>
</comment>
<evidence type="ECO:0000259" key="11">
    <source>
        <dbReference type="PROSITE" id="PS50929"/>
    </source>
</evidence>
<keyword evidence="13" id="KW-1185">Reference proteome</keyword>
<dbReference type="InterPro" id="IPR011527">
    <property type="entry name" value="ABC1_TM_dom"/>
</dbReference>
<dbReference type="FunFam" id="3.40.50.300:FF:000403">
    <property type="entry name" value="ATP-binding cassette sub-family B member 8, mitochondrial"/>
    <property type="match status" value="1"/>
</dbReference>
<evidence type="ECO:0000256" key="3">
    <source>
        <dbReference type="ARBA" id="ARBA00022448"/>
    </source>
</evidence>
<dbReference type="InterPro" id="IPR017871">
    <property type="entry name" value="ABC_transporter-like_CS"/>
</dbReference>
<evidence type="ECO:0000256" key="9">
    <source>
        <dbReference type="SAM" id="Phobius"/>
    </source>
</evidence>
<name>A0A081BEW8_9HYPH</name>
<organism evidence="12 13">
    <name type="scientific">Tepidicaulis marinus</name>
    <dbReference type="NCBI Taxonomy" id="1333998"/>
    <lineage>
        <taxon>Bacteria</taxon>
        <taxon>Pseudomonadati</taxon>
        <taxon>Pseudomonadota</taxon>
        <taxon>Alphaproteobacteria</taxon>
        <taxon>Hyphomicrobiales</taxon>
        <taxon>Parvibaculaceae</taxon>
        <taxon>Tepidicaulis</taxon>
    </lineage>
</organism>
<dbReference type="STRING" id="1333998.M2A_3085"/>
<dbReference type="InterPro" id="IPR011918">
    <property type="entry name" value="ABC_MsbA_ATP-bd"/>
</dbReference>
<evidence type="ECO:0000256" key="4">
    <source>
        <dbReference type="ARBA" id="ARBA00022692"/>
    </source>
</evidence>
<evidence type="ECO:0000256" key="5">
    <source>
        <dbReference type="ARBA" id="ARBA00022741"/>
    </source>
</evidence>
<dbReference type="PANTHER" id="PTHR43394:SF1">
    <property type="entry name" value="ATP-BINDING CASSETTE SUB-FAMILY B MEMBER 10, MITOCHONDRIAL"/>
    <property type="match status" value="1"/>
</dbReference>
<dbReference type="NCBIfam" id="TIGR02204">
    <property type="entry name" value="MsbA_rel"/>
    <property type="match status" value="1"/>
</dbReference>
<dbReference type="PROSITE" id="PS50893">
    <property type="entry name" value="ABC_TRANSPORTER_2"/>
    <property type="match status" value="1"/>
</dbReference>
<reference evidence="12 13" key="1">
    <citation type="submission" date="2014-07" db="EMBL/GenBank/DDBJ databases">
        <title>Tepidicaulis marinum gen. nov., sp. nov., a novel marine bacterium denitrifying nitrate to nitrous oxide strictly under microaerobic conditions.</title>
        <authorList>
            <person name="Takeuchi M."/>
            <person name="Yamagishi T."/>
            <person name="Kamagata Y."/>
            <person name="Oshima K."/>
            <person name="Hattori M."/>
            <person name="Katayama T."/>
            <person name="Hanada S."/>
            <person name="Tamaki H."/>
            <person name="Marumo K."/>
            <person name="Maeda H."/>
            <person name="Nedachi M."/>
            <person name="Iwasaki W."/>
            <person name="Suwa Y."/>
            <person name="Sakata S."/>
        </authorList>
    </citation>
    <scope>NUCLEOTIDE SEQUENCE [LARGE SCALE GENOMIC DNA]</scope>
    <source>
        <strain evidence="12 13">MA2</strain>
    </source>
</reference>
<dbReference type="GO" id="GO:0005524">
    <property type="term" value="F:ATP binding"/>
    <property type="evidence" value="ECO:0007669"/>
    <property type="project" value="UniProtKB-KW"/>
</dbReference>
<dbReference type="GO" id="GO:0005886">
    <property type="term" value="C:plasma membrane"/>
    <property type="evidence" value="ECO:0007669"/>
    <property type="project" value="UniProtKB-SubCell"/>
</dbReference>
<evidence type="ECO:0000313" key="12">
    <source>
        <dbReference type="EMBL" id="GAK46586.1"/>
    </source>
</evidence>
<evidence type="ECO:0000256" key="7">
    <source>
        <dbReference type="ARBA" id="ARBA00022989"/>
    </source>
</evidence>
<dbReference type="PANTHER" id="PTHR43394">
    <property type="entry name" value="ATP-DEPENDENT PERMEASE MDL1, MITOCHONDRIAL"/>
    <property type="match status" value="1"/>
</dbReference>
<feature type="domain" description="ABC transporter" evidence="10">
    <location>
        <begin position="360"/>
        <end position="596"/>
    </location>
</feature>
<dbReference type="RefSeq" id="WP_052379544.1">
    <property type="nucleotide sequence ID" value="NZ_BBIO01000021.1"/>
</dbReference>
<dbReference type="CDD" id="cd03249">
    <property type="entry name" value="ABC_MTABC3_MDL1_MDL2"/>
    <property type="match status" value="1"/>
</dbReference>
<dbReference type="Gene3D" id="3.40.50.300">
    <property type="entry name" value="P-loop containing nucleotide triphosphate hydrolases"/>
    <property type="match status" value="1"/>
</dbReference>
<feature type="transmembrane region" description="Helical" evidence="9">
    <location>
        <begin position="264"/>
        <end position="286"/>
    </location>
</feature>
<evidence type="ECO:0000256" key="1">
    <source>
        <dbReference type="ARBA" id="ARBA00004651"/>
    </source>
</evidence>
<keyword evidence="6" id="KW-0067">ATP-binding</keyword>
<evidence type="ECO:0000259" key="10">
    <source>
        <dbReference type="PROSITE" id="PS50893"/>
    </source>
</evidence>
<dbReference type="SMART" id="SM00382">
    <property type="entry name" value="AAA"/>
    <property type="match status" value="1"/>
</dbReference>
<dbReference type="EMBL" id="BBIO01000021">
    <property type="protein sequence ID" value="GAK46586.1"/>
    <property type="molecule type" value="Genomic_DNA"/>
</dbReference>
<dbReference type="InterPro" id="IPR003439">
    <property type="entry name" value="ABC_transporter-like_ATP-bd"/>
</dbReference>
<evidence type="ECO:0000256" key="6">
    <source>
        <dbReference type="ARBA" id="ARBA00022840"/>
    </source>
</evidence>
<feature type="domain" description="ABC transmembrane type-1" evidence="11">
    <location>
        <begin position="43"/>
        <end position="325"/>
    </location>
</feature>
<keyword evidence="7 9" id="KW-1133">Transmembrane helix</keyword>
<dbReference type="Pfam" id="PF00005">
    <property type="entry name" value="ABC_tran"/>
    <property type="match status" value="1"/>
</dbReference>
<proteinExistence type="inferred from homology"/>
<dbReference type="InterPro" id="IPR027417">
    <property type="entry name" value="P-loop_NTPase"/>
</dbReference>
<dbReference type="GO" id="GO:0090374">
    <property type="term" value="P:oligopeptide export from mitochondrion"/>
    <property type="evidence" value="ECO:0007669"/>
    <property type="project" value="TreeGrafter"/>
</dbReference>
<dbReference type="CDD" id="cd18575">
    <property type="entry name" value="ABC_6TM_bac_exporter_ABCB8_10_like"/>
    <property type="match status" value="1"/>
</dbReference>
<dbReference type="Proteomes" id="UP000028702">
    <property type="component" value="Unassembled WGS sequence"/>
</dbReference>
<dbReference type="eggNOG" id="COG1132">
    <property type="taxonomic scope" value="Bacteria"/>
</dbReference>
<dbReference type="PROSITE" id="PS50929">
    <property type="entry name" value="ABC_TM1F"/>
    <property type="match status" value="1"/>
</dbReference>
<comment type="subcellular location">
    <subcellularLocation>
        <location evidence="1">Cell membrane</location>
        <topology evidence="1">Multi-pass membrane protein</topology>
    </subcellularLocation>
</comment>
<feature type="transmembrane region" description="Helical" evidence="9">
    <location>
        <begin position="40"/>
        <end position="62"/>
    </location>
</feature>
<dbReference type="Pfam" id="PF00664">
    <property type="entry name" value="ABC_membrane"/>
    <property type="match status" value="1"/>
</dbReference>
<sequence>MSDNSNPVAEAIEQEALRRKPARNVRPLMRLVPFLARYKSMVWAAFFALIMATLSTLAIPMAMRRMLDEGFSKENAAFIDQYFAMLIFVALMLGISSAARFFFVSWIGERVVADLRKAVYEHILTLSPAFFEITRTGEVLSRLTADTTLIKTVVGSSASVALRNIFLLIGAATMMAITSPTLSGLVLLPLPLIVLPFVIFGRRVRRLSRDSQDKIADTSAVGGESLNAIQTVQAFNHENEEGRRFADTVEGAFAAARRRISARAVLTALAFFLGLSAVVGVLWFGAQQVLADRMTGGELLQFILYAVFAAGALGALSEVWGDVQMAAGATERLNELLDVEPAIKAPSHAAALSEPGRGEIAFEDVSFSYPTRPDVSALSGFSLNIKPGETVAIVGPSGAGKSTVFQLLLRFYDPQSGTIRLDGVDLQKADPRALRRRFALVPQEPVVFGMSAAENIRYGRPEASDEEVREAAKAALIDDFLSSLPEGYETRFGERGVTLSGGQRQRIAIARALLRDAPVLLLDEATSALDAESEQLVQKALDRLMAGRTTLVIAHRLATVRKADRIVVMDGGRVVAAGTHEELVAEGGLYARLADLQFGQGEGGVAPVRQIAE</sequence>
<protein>
    <submittedName>
        <fullName evidence="12">Lipid ABC transporter ATPase/inner membrane protein</fullName>
    </submittedName>
</protein>
<keyword evidence="5" id="KW-0547">Nucleotide-binding</keyword>
<dbReference type="SUPFAM" id="SSF52540">
    <property type="entry name" value="P-loop containing nucleoside triphosphate hydrolases"/>
    <property type="match status" value="1"/>
</dbReference>
<evidence type="ECO:0000256" key="8">
    <source>
        <dbReference type="ARBA" id="ARBA00023136"/>
    </source>
</evidence>
<dbReference type="GO" id="GO:0016887">
    <property type="term" value="F:ATP hydrolysis activity"/>
    <property type="evidence" value="ECO:0007669"/>
    <property type="project" value="InterPro"/>
</dbReference>
<dbReference type="PROSITE" id="PS00211">
    <property type="entry name" value="ABC_TRANSPORTER_1"/>
    <property type="match status" value="1"/>
</dbReference>
<feature type="transmembrane region" description="Helical" evidence="9">
    <location>
        <begin position="298"/>
        <end position="316"/>
    </location>
</feature>
<dbReference type="SUPFAM" id="SSF90123">
    <property type="entry name" value="ABC transporter transmembrane region"/>
    <property type="match status" value="1"/>
</dbReference>
<feature type="transmembrane region" description="Helical" evidence="9">
    <location>
        <begin position="82"/>
        <end position="107"/>
    </location>
</feature>
<dbReference type="InterPro" id="IPR003593">
    <property type="entry name" value="AAA+_ATPase"/>
</dbReference>